<dbReference type="InterPro" id="IPR004841">
    <property type="entry name" value="AA-permease/SLC12A_dom"/>
</dbReference>
<dbReference type="PANTHER" id="PTHR43341">
    <property type="entry name" value="AMINO ACID PERMEASE"/>
    <property type="match status" value="1"/>
</dbReference>
<feature type="transmembrane region" description="Helical" evidence="7">
    <location>
        <begin position="164"/>
        <end position="186"/>
    </location>
</feature>
<name>A0A8H3FX51_9LECA</name>
<protein>
    <recommendedName>
        <fullName evidence="8">Amino acid permease/ SLC12A domain-containing protein</fullName>
    </recommendedName>
</protein>
<feature type="transmembrane region" description="Helical" evidence="7">
    <location>
        <begin position="384"/>
        <end position="402"/>
    </location>
</feature>
<comment type="caution">
    <text evidence="9">The sequence shown here is derived from an EMBL/GenBank/DDBJ whole genome shotgun (WGS) entry which is preliminary data.</text>
</comment>
<evidence type="ECO:0000256" key="2">
    <source>
        <dbReference type="ARBA" id="ARBA00022448"/>
    </source>
</evidence>
<keyword evidence="6 7" id="KW-0472">Membrane</keyword>
<feature type="transmembrane region" description="Helical" evidence="7">
    <location>
        <begin position="246"/>
        <end position="267"/>
    </location>
</feature>
<feature type="transmembrane region" description="Helical" evidence="7">
    <location>
        <begin position="57"/>
        <end position="76"/>
    </location>
</feature>
<feature type="transmembrane region" description="Helical" evidence="7">
    <location>
        <begin position="198"/>
        <end position="216"/>
    </location>
</feature>
<keyword evidence="10" id="KW-1185">Reference proteome</keyword>
<evidence type="ECO:0000259" key="8">
    <source>
        <dbReference type="Pfam" id="PF00324"/>
    </source>
</evidence>
<dbReference type="Pfam" id="PF00324">
    <property type="entry name" value="AA_permease"/>
    <property type="match status" value="1"/>
</dbReference>
<keyword evidence="3 7" id="KW-0812">Transmembrane</keyword>
<feature type="transmembrane region" description="Helical" evidence="7">
    <location>
        <begin position="82"/>
        <end position="102"/>
    </location>
</feature>
<feature type="transmembrane region" description="Helical" evidence="7">
    <location>
        <begin position="287"/>
        <end position="305"/>
    </location>
</feature>
<proteinExistence type="predicted"/>
<keyword evidence="5 7" id="KW-1133">Transmembrane helix</keyword>
<feature type="transmembrane region" description="Helical" evidence="7">
    <location>
        <begin position="414"/>
        <end position="437"/>
    </location>
</feature>
<evidence type="ECO:0000256" key="4">
    <source>
        <dbReference type="ARBA" id="ARBA00022970"/>
    </source>
</evidence>
<dbReference type="EMBL" id="CAJPDS010000051">
    <property type="protein sequence ID" value="CAF9929308.1"/>
    <property type="molecule type" value="Genomic_DNA"/>
</dbReference>
<evidence type="ECO:0000256" key="3">
    <source>
        <dbReference type="ARBA" id="ARBA00022692"/>
    </source>
</evidence>
<dbReference type="Proteomes" id="UP000664521">
    <property type="component" value="Unassembled WGS sequence"/>
</dbReference>
<dbReference type="Gene3D" id="1.20.1740.10">
    <property type="entry name" value="Amino acid/polyamine transporter I"/>
    <property type="match status" value="1"/>
</dbReference>
<dbReference type="GO" id="GO:0015171">
    <property type="term" value="F:amino acid transmembrane transporter activity"/>
    <property type="evidence" value="ECO:0007669"/>
    <property type="project" value="TreeGrafter"/>
</dbReference>
<feature type="transmembrane region" description="Helical" evidence="7">
    <location>
        <begin position="486"/>
        <end position="505"/>
    </location>
</feature>
<organism evidence="9 10">
    <name type="scientific">Heterodermia speciosa</name>
    <dbReference type="NCBI Taxonomy" id="116794"/>
    <lineage>
        <taxon>Eukaryota</taxon>
        <taxon>Fungi</taxon>
        <taxon>Dikarya</taxon>
        <taxon>Ascomycota</taxon>
        <taxon>Pezizomycotina</taxon>
        <taxon>Lecanoromycetes</taxon>
        <taxon>OSLEUM clade</taxon>
        <taxon>Lecanoromycetidae</taxon>
        <taxon>Caliciales</taxon>
        <taxon>Physciaceae</taxon>
        <taxon>Heterodermia</taxon>
    </lineage>
</organism>
<reference evidence="9" key="1">
    <citation type="submission" date="2021-03" db="EMBL/GenBank/DDBJ databases">
        <authorList>
            <person name="Tagirdzhanova G."/>
        </authorList>
    </citation>
    <scope>NUCLEOTIDE SEQUENCE</scope>
</reference>
<evidence type="ECO:0000256" key="7">
    <source>
        <dbReference type="SAM" id="Phobius"/>
    </source>
</evidence>
<dbReference type="InterPro" id="IPR050524">
    <property type="entry name" value="APC_YAT"/>
</dbReference>
<feature type="transmembrane region" description="Helical" evidence="7">
    <location>
        <begin position="340"/>
        <end position="359"/>
    </location>
</feature>
<dbReference type="AlphaFoldDB" id="A0A8H3FX51"/>
<dbReference type="GO" id="GO:0016020">
    <property type="term" value="C:membrane"/>
    <property type="evidence" value="ECO:0007669"/>
    <property type="project" value="UniProtKB-SubCell"/>
</dbReference>
<dbReference type="PANTHER" id="PTHR43341:SF38">
    <property type="entry name" value="PROLINE TRANSPORTER (EUROFUNG)"/>
    <property type="match status" value="1"/>
</dbReference>
<gene>
    <name evidence="9" type="ORF">HETSPECPRED_007339</name>
</gene>
<evidence type="ECO:0000313" key="9">
    <source>
        <dbReference type="EMBL" id="CAF9929308.1"/>
    </source>
</evidence>
<dbReference type="FunFam" id="1.20.1740.10:FF:000006">
    <property type="entry name" value="General amino acid permease"/>
    <property type="match status" value="1"/>
</dbReference>
<evidence type="ECO:0000256" key="6">
    <source>
        <dbReference type="ARBA" id="ARBA00023136"/>
    </source>
</evidence>
<dbReference type="OrthoDB" id="3900342at2759"/>
<keyword evidence="2" id="KW-0813">Transport</keyword>
<keyword evidence="4" id="KW-0029">Amino-acid transport</keyword>
<accession>A0A8H3FX51</accession>
<evidence type="ECO:0000256" key="5">
    <source>
        <dbReference type="ARBA" id="ARBA00022989"/>
    </source>
</evidence>
<feature type="domain" description="Amino acid permease/ SLC12A" evidence="8">
    <location>
        <begin position="54"/>
        <end position="512"/>
    </location>
</feature>
<evidence type="ECO:0000256" key="1">
    <source>
        <dbReference type="ARBA" id="ARBA00004141"/>
    </source>
</evidence>
<dbReference type="PIRSF" id="PIRSF006060">
    <property type="entry name" value="AA_transporter"/>
    <property type="match status" value="1"/>
</dbReference>
<comment type="subcellular location">
    <subcellularLocation>
        <location evidence="1">Membrane</location>
        <topology evidence="1">Multi-pass membrane protein</topology>
    </subcellularLocation>
</comment>
<feature type="transmembrane region" description="Helical" evidence="7">
    <location>
        <begin position="458"/>
        <end position="480"/>
    </location>
</feature>
<sequence>MGKAEDFGVATGTDQQYLDHEKAPGRERYGSAVLEEGELEVLQQSTKRGLKSRHAQMIALGGTIGTGLFVGSGATLARGGPAFILVCYIILTILILFIITAVTEVAAHLPVAGGTMSYFGFRYVSSSLGFAMGWLYWYSLGILVPYEITAGGLVIDYWDSPVNVGVWITIFIIVIVALNFFPVSVYGETEFWFASLKVFMMIGLLILSFILFWGGGPNRQRLGFHYWKDPGPANTWLKTGDAGRTIAFFSTLVLSAFPFTFAAELIVVTGGEMKNPRRNLPIAAKRYIYRLVIFYVGCVLAIGVICSSQDKALTDGGAGAKSAAFVVGIKNAGIHGLDSVINAVIIISAWSSGNSFLYISSRSLYSMAVAGNAPAVFKKCTKKGVPYMAVFASAIFTPLAYLNCGSSGSTVFTWFVNLTNTSGFISWICCCITYLRFRKACKAQGFTDLPYHSWMQPFGAWIALVMFVILVLINGFDVFFPGRFSASSFLTAYVGIPIFLAIYFIHRIIHRQDTWARDPLDVDLITGLQEIKDQEEPKKKHYDHWWEYGKVLWE</sequence>
<evidence type="ECO:0000313" key="10">
    <source>
        <dbReference type="Proteomes" id="UP000664521"/>
    </source>
</evidence>
<feature type="transmembrane region" description="Helical" evidence="7">
    <location>
        <begin position="123"/>
        <end position="144"/>
    </location>
</feature>